<dbReference type="Proteomes" id="UP000389128">
    <property type="component" value="Unassembled WGS sequence"/>
</dbReference>
<dbReference type="Pfam" id="PF08241">
    <property type="entry name" value="Methyltransf_11"/>
    <property type="match status" value="1"/>
</dbReference>
<evidence type="ECO:0000259" key="1">
    <source>
        <dbReference type="Pfam" id="PF08241"/>
    </source>
</evidence>
<dbReference type="Gene3D" id="3.40.50.150">
    <property type="entry name" value="Vaccinia Virus protein VP39"/>
    <property type="match status" value="1"/>
</dbReference>
<accession>A0A6C2D9H6</accession>
<dbReference type="EMBL" id="SDKK01000001">
    <property type="protein sequence ID" value="TYC62229.1"/>
    <property type="molecule type" value="Genomic_DNA"/>
</dbReference>
<reference evidence="2 3" key="1">
    <citation type="submission" date="2019-01" db="EMBL/GenBank/DDBJ databases">
        <title>Zoogloea oleivorans genome sequencing and assembly.</title>
        <authorList>
            <person name="Tancsics A."/>
            <person name="Farkas M."/>
            <person name="Kriszt B."/>
            <person name="Maroti G."/>
            <person name="Horvath B."/>
        </authorList>
    </citation>
    <scope>NUCLEOTIDE SEQUENCE [LARGE SCALE GENOMIC DNA]</scope>
    <source>
        <strain evidence="2 3">Buc</strain>
    </source>
</reference>
<dbReference type="GO" id="GO:0008757">
    <property type="term" value="F:S-adenosylmethionine-dependent methyltransferase activity"/>
    <property type="evidence" value="ECO:0007669"/>
    <property type="project" value="InterPro"/>
</dbReference>
<gene>
    <name evidence="2" type="ORF">ETQ85_01370</name>
</gene>
<dbReference type="AlphaFoldDB" id="A0A6C2D9H6"/>
<evidence type="ECO:0000313" key="3">
    <source>
        <dbReference type="Proteomes" id="UP000389128"/>
    </source>
</evidence>
<name>A0A6C2D9H6_9RHOO</name>
<keyword evidence="2" id="KW-0489">Methyltransferase</keyword>
<dbReference type="InterPro" id="IPR029063">
    <property type="entry name" value="SAM-dependent_MTases_sf"/>
</dbReference>
<proteinExistence type="predicted"/>
<dbReference type="GO" id="GO:0032259">
    <property type="term" value="P:methylation"/>
    <property type="evidence" value="ECO:0007669"/>
    <property type="project" value="UniProtKB-KW"/>
</dbReference>
<dbReference type="OrthoDB" id="9816424at2"/>
<keyword evidence="3" id="KW-1185">Reference proteome</keyword>
<feature type="domain" description="Methyltransferase type 11" evidence="1">
    <location>
        <begin position="45"/>
        <end position="126"/>
    </location>
</feature>
<organism evidence="2 3">
    <name type="scientific">Zoogloea oleivorans</name>
    <dbReference type="NCBI Taxonomy" id="1552750"/>
    <lineage>
        <taxon>Bacteria</taxon>
        <taxon>Pseudomonadati</taxon>
        <taxon>Pseudomonadota</taxon>
        <taxon>Betaproteobacteria</taxon>
        <taxon>Rhodocyclales</taxon>
        <taxon>Zoogloeaceae</taxon>
        <taxon>Zoogloea</taxon>
    </lineage>
</organism>
<dbReference type="SUPFAM" id="SSF53335">
    <property type="entry name" value="S-adenosyl-L-methionine-dependent methyltransferases"/>
    <property type="match status" value="1"/>
</dbReference>
<evidence type="ECO:0000313" key="2">
    <source>
        <dbReference type="EMBL" id="TYC62229.1"/>
    </source>
</evidence>
<sequence>MHPRMNPPIWRHDAYTLRKLATALQGIVNKLVSGGLLTATGTVVDFGAGDTPYRPLFAPHCGKYLACDLTAGPQIDIVFKPGEALDLAAASADCVVSFQVLEHVWDIDAYLAECRRVLARDGRLVLSTHGTWLYHPHPTDYRRWTRDGLCKELEERGFEVLDVHPIVGPLAWTTQFRTLAYHHVLSHLGPLGRLCGAGLCALMYGRMLLEDLITPKALRETNSAIYMLVARPRHTD</sequence>
<comment type="caution">
    <text evidence="2">The sequence shown here is derived from an EMBL/GenBank/DDBJ whole genome shotgun (WGS) entry which is preliminary data.</text>
</comment>
<dbReference type="InterPro" id="IPR013216">
    <property type="entry name" value="Methyltransf_11"/>
</dbReference>
<protein>
    <submittedName>
        <fullName evidence="2">Methyltransferase domain-containing protein</fullName>
    </submittedName>
</protein>
<keyword evidence="2" id="KW-0808">Transferase</keyword>